<dbReference type="PANTHER" id="PTHR32258:SF11">
    <property type="entry name" value="OS05G0168800 PROTEIN"/>
    <property type="match status" value="1"/>
</dbReference>
<sequence length="624" mass="70925">MEKMQKTQSRKSSSWWWDSHISQKSSKWLSDNLEVMETQIKETLELIEEGETSAEKAGVLITHVQNFQQMYRVLAERYGNVTGELRKNIPSSLQSSVSFGISESDSEAQSPSSPERDLQEKMSQKQKPRSDCFDVSIGSGMSSDISKKGSDGSSSSSESDLELDEAKEENGNSIFYALSQKIIELEDELHEVRGKFDASEEKNMRCHCNFGANSELSEHEEKQQVSDVETSSLQKDLDEVKSAKEALEAVVLVNKDEIDRLKESMVSAAKQFEVELAHRDTEIDKYKQELEVLSEKYLHDISALEAEIGKLQGVIKNFEDDIAKISQEKLLLESRVEELEQSVNSSNYSVSEMVKLQELMKDTQAELEQVSQEKEVLRERVLEFEQLFRDFENSGMEVAKLPETIKNLGAQIEGTLQEKSVLQDRIKELEQVVHDSLQNHSLEKSSLSAELSKLSEANASLEAKLASVEAELKQVYDEKANESLNSEKEISRLNQELANVKTDLELLLSEKPLVDNKLTTLLTDITTRDETMKQMDDQLNQLQLEHSKLMAQADLARKSLSELHARVCELEKEVEMQKLVISESAEGKREAIRQLCFSLEHYRSGYQELRQLLHDQKRPLVMAT</sequence>
<name>A0A0D3G3Q3_9ORYZ</name>
<feature type="compositionally biased region" description="Basic and acidic residues" evidence="4">
    <location>
        <begin position="114"/>
        <end position="132"/>
    </location>
</feature>
<dbReference type="STRING" id="65489.A0A0D3G3Q3"/>
<evidence type="ECO:0000313" key="6">
    <source>
        <dbReference type="EnsemblPlants" id="OBART05G04760.1"/>
    </source>
</evidence>
<dbReference type="AlphaFoldDB" id="A0A0D3G3Q3"/>
<evidence type="ECO:0000256" key="2">
    <source>
        <dbReference type="ARBA" id="ARBA00038006"/>
    </source>
</evidence>
<dbReference type="HOGENOM" id="CLU_032761_0_0_1"/>
<comment type="similarity">
    <text evidence="2">Belongs to the NET family.</text>
</comment>
<dbReference type="PROSITE" id="PS51774">
    <property type="entry name" value="NAB"/>
    <property type="match status" value="1"/>
</dbReference>
<dbReference type="eggNOG" id="ENOG502QQTB">
    <property type="taxonomic scope" value="Eukaryota"/>
</dbReference>
<organism evidence="6">
    <name type="scientific">Oryza barthii</name>
    <dbReference type="NCBI Taxonomy" id="65489"/>
    <lineage>
        <taxon>Eukaryota</taxon>
        <taxon>Viridiplantae</taxon>
        <taxon>Streptophyta</taxon>
        <taxon>Embryophyta</taxon>
        <taxon>Tracheophyta</taxon>
        <taxon>Spermatophyta</taxon>
        <taxon>Magnoliopsida</taxon>
        <taxon>Liliopsida</taxon>
        <taxon>Poales</taxon>
        <taxon>Poaceae</taxon>
        <taxon>BOP clade</taxon>
        <taxon>Oryzoideae</taxon>
        <taxon>Oryzeae</taxon>
        <taxon>Oryzinae</taxon>
        <taxon>Oryza</taxon>
    </lineage>
</organism>
<accession>A0A0D3G3Q3</accession>
<keyword evidence="7" id="KW-1185">Reference proteome</keyword>
<feature type="region of interest" description="Disordered" evidence="4">
    <location>
        <begin position="96"/>
        <end position="166"/>
    </location>
</feature>
<evidence type="ECO:0000256" key="1">
    <source>
        <dbReference type="ARBA" id="ARBA00023054"/>
    </source>
</evidence>
<dbReference type="EnsemblPlants" id="OBART05G04760.1">
    <property type="protein sequence ID" value="OBART05G04760.1"/>
    <property type="gene ID" value="OBART05G04760"/>
</dbReference>
<evidence type="ECO:0000256" key="4">
    <source>
        <dbReference type="SAM" id="MobiDB-lite"/>
    </source>
</evidence>
<dbReference type="InterPro" id="IPR051861">
    <property type="entry name" value="NET_actin-binding_domain"/>
</dbReference>
<dbReference type="PANTHER" id="PTHR32258">
    <property type="entry name" value="PROTEIN NETWORKED 4A"/>
    <property type="match status" value="1"/>
</dbReference>
<dbReference type="PaxDb" id="65489-OBART05G04760.1"/>
<evidence type="ECO:0000259" key="5">
    <source>
        <dbReference type="PROSITE" id="PS51774"/>
    </source>
</evidence>
<dbReference type="Proteomes" id="UP000026960">
    <property type="component" value="Chromosome 5"/>
</dbReference>
<feature type="coiled-coil region" evidence="3">
    <location>
        <begin position="230"/>
        <end position="387"/>
    </location>
</feature>
<reference evidence="6" key="2">
    <citation type="submission" date="2015-03" db="UniProtKB">
        <authorList>
            <consortium name="EnsemblPlants"/>
        </authorList>
    </citation>
    <scope>IDENTIFICATION</scope>
</reference>
<keyword evidence="1 3" id="KW-0175">Coiled coil</keyword>
<feature type="domain" description="NAB" evidence="5">
    <location>
        <begin position="13"/>
        <end position="85"/>
    </location>
</feature>
<protein>
    <recommendedName>
        <fullName evidence="5">NAB domain-containing protein</fullName>
    </recommendedName>
</protein>
<dbReference type="GO" id="GO:0003779">
    <property type="term" value="F:actin binding"/>
    <property type="evidence" value="ECO:0007669"/>
    <property type="project" value="InterPro"/>
</dbReference>
<dbReference type="Pfam" id="PF07765">
    <property type="entry name" value="KIP1"/>
    <property type="match status" value="1"/>
</dbReference>
<proteinExistence type="inferred from homology"/>
<evidence type="ECO:0000256" key="3">
    <source>
        <dbReference type="SAM" id="Coils"/>
    </source>
</evidence>
<reference evidence="6" key="1">
    <citation type="journal article" date="2009" name="Rice">
        <title>De Novo Next Generation Sequencing of Plant Genomes.</title>
        <authorList>
            <person name="Rounsley S."/>
            <person name="Marri P.R."/>
            <person name="Yu Y."/>
            <person name="He R."/>
            <person name="Sisneros N."/>
            <person name="Goicoechea J.L."/>
            <person name="Lee S.J."/>
            <person name="Angelova A."/>
            <person name="Kudrna D."/>
            <person name="Luo M."/>
            <person name="Affourtit J."/>
            <person name="Desany B."/>
            <person name="Knight J."/>
            <person name="Niazi F."/>
            <person name="Egholm M."/>
            <person name="Wing R.A."/>
        </authorList>
    </citation>
    <scope>NUCLEOTIDE SEQUENCE [LARGE SCALE GENOMIC DNA]</scope>
    <source>
        <strain evidence="6">cv. IRGC 105608</strain>
    </source>
</reference>
<dbReference type="Gramene" id="OBART05G04760.1">
    <property type="protein sequence ID" value="OBART05G04760.1"/>
    <property type="gene ID" value="OBART05G04760"/>
</dbReference>
<feature type="coiled-coil region" evidence="3">
    <location>
        <begin position="412"/>
        <end position="559"/>
    </location>
</feature>
<dbReference type="Gene3D" id="1.10.287.1490">
    <property type="match status" value="1"/>
</dbReference>
<dbReference type="GO" id="GO:0005774">
    <property type="term" value="C:vacuolar membrane"/>
    <property type="evidence" value="ECO:0007669"/>
    <property type="project" value="TreeGrafter"/>
</dbReference>
<evidence type="ECO:0000313" key="7">
    <source>
        <dbReference type="Proteomes" id="UP000026960"/>
    </source>
</evidence>
<dbReference type="InterPro" id="IPR011684">
    <property type="entry name" value="NAB"/>
</dbReference>